<dbReference type="InterPro" id="IPR006600">
    <property type="entry name" value="HTH_CenpB_DNA-bd_dom"/>
</dbReference>
<dbReference type="SUPFAM" id="SSF46689">
    <property type="entry name" value="Homeodomain-like"/>
    <property type="match status" value="1"/>
</dbReference>
<name>A0A9N9NJV6_9GLOM</name>
<dbReference type="Gene3D" id="1.10.10.60">
    <property type="entry name" value="Homeodomain-like"/>
    <property type="match status" value="1"/>
</dbReference>
<comment type="caution">
    <text evidence="5">The sequence shown here is derived from an EMBL/GenBank/DDBJ whole genome shotgun (WGS) entry which is preliminary data.</text>
</comment>
<evidence type="ECO:0000256" key="2">
    <source>
        <dbReference type="SAM" id="MobiDB-lite"/>
    </source>
</evidence>
<dbReference type="EMBL" id="CAJVPY010013202">
    <property type="protein sequence ID" value="CAG8739164.1"/>
    <property type="molecule type" value="Genomic_DNA"/>
</dbReference>
<dbReference type="GO" id="GO:0003677">
    <property type="term" value="F:DNA binding"/>
    <property type="evidence" value="ECO:0007669"/>
    <property type="project" value="UniProtKB-KW"/>
</dbReference>
<dbReference type="InterPro" id="IPR004875">
    <property type="entry name" value="DDE_SF_endonuclease_dom"/>
</dbReference>
<feature type="domain" description="HTH CENPB-type" evidence="4">
    <location>
        <begin position="72"/>
        <end position="114"/>
    </location>
</feature>
<dbReference type="OrthoDB" id="2427847at2759"/>
<evidence type="ECO:0000256" key="1">
    <source>
        <dbReference type="ARBA" id="ARBA00023125"/>
    </source>
</evidence>
<feature type="region of interest" description="Disordered" evidence="2">
    <location>
        <begin position="322"/>
        <end position="353"/>
    </location>
</feature>
<keyword evidence="1" id="KW-0238">DNA-binding</keyword>
<dbReference type="Pfam" id="PF03184">
    <property type="entry name" value="DDE_1"/>
    <property type="match status" value="1"/>
</dbReference>
<sequence>MYSSSSKQSYIIAFKLDVILYAENTSNHKASLFYKVAWKCVQEWRKQKNEFKAIRNDQSININQVHALSSHEKNAITTFIIEHKAKEFGKDLNLEDAKFSRSWVECFKRRYKLVNAPEHKSYKSFPEDMPLVVKDFLKISREKTVNIEKKFILSFDETLMWFDMPQNTTINFEGVCQMPIKTTGNDKLCFTVVLGYTASGNKLPLTGLDVVEIPGGITCVLQPLDVSVNKPFKNGITQRWEKWMDEGKGELTAKGNHKKASYEVVCEWVSETWREISSDILIRSFEASGLTLNPDSSEDFKMSSYLQAIIANCMDEVIFDEEEQSNESENLGSESSSEDVLDNDFKNMMDTDL</sequence>
<evidence type="ECO:0000259" key="4">
    <source>
        <dbReference type="Pfam" id="PF03221"/>
    </source>
</evidence>
<evidence type="ECO:0000259" key="3">
    <source>
        <dbReference type="Pfam" id="PF03184"/>
    </source>
</evidence>
<accession>A0A9N9NJV6</accession>
<keyword evidence="6" id="KW-1185">Reference proteome</keyword>
<feature type="compositionally biased region" description="Basic and acidic residues" evidence="2">
    <location>
        <begin position="343"/>
        <end position="353"/>
    </location>
</feature>
<gene>
    <name evidence="5" type="ORF">DERYTH_LOCUS15844</name>
</gene>
<dbReference type="AlphaFoldDB" id="A0A9N9NJV6"/>
<dbReference type="Proteomes" id="UP000789405">
    <property type="component" value="Unassembled WGS sequence"/>
</dbReference>
<protein>
    <submittedName>
        <fullName evidence="5">9232_t:CDS:1</fullName>
    </submittedName>
</protein>
<dbReference type="Pfam" id="PF03221">
    <property type="entry name" value="HTH_Tnp_Tc5"/>
    <property type="match status" value="1"/>
</dbReference>
<proteinExistence type="predicted"/>
<dbReference type="InterPro" id="IPR009057">
    <property type="entry name" value="Homeodomain-like_sf"/>
</dbReference>
<evidence type="ECO:0000313" key="6">
    <source>
        <dbReference type="Proteomes" id="UP000789405"/>
    </source>
</evidence>
<organism evidence="5 6">
    <name type="scientific">Dentiscutata erythropus</name>
    <dbReference type="NCBI Taxonomy" id="1348616"/>
    <lineage>
        <taxon>Eukaryota</taxon>
        <taxon>Fungi</taxon>
        <taxon>Fungi incertae sedis</taxon>
        <taxon>Mucoromycota</taxon>
        <taxon>Glomeromycotina</taxon>
        <taxon>Glomeromycetes</taxon>
        <taxon>Diversisporales</taxon>
        <taxon>Gigasporaceae</taxon>
        <taxon>Dentiscutata</taxon>
    </lineage>
</organism>
<reference evidence="5" key="1">
    <citation type="submission" date="2021-06" db="EMBL/GenBank/DDBJ databases">
        <authorList>
            <person name="Kallberg Y."/>
            <person name="Tangrot J."/>
            <person name="Rosling A."/>
        </authorList>
    </citation>
    <scope>NUCLEOTIDE SEQUENCE</scope>
    <source>
        <strain evidence="5">MA453B</strain>
    </source>
</reference>
<feature type="domain" description="DDE-1" evidence="3">
    <location>
        <begin position="208"/>
        <end position="285"/>
    </location>
</feature>
<evidence type="ECO:0000313" key="5">
    <source>
        <dbReference type="EMBL" id="CAG8739164.1"/>
    </source>
</evidence>